<organism evidence="5 6">
    <name type="scientific">Chroococcidiopsis cubana SAG 39.79</name>
    <dbReference type="NCBI Taxonomy" id="388085"/>
    <lineage>
        <taxon>Bacteria</taxon>
        <taxon>Bacillati</taxon>
        <taxon>Cyanobacteriota</taxon>
        <taxon>Cyanophyceae</taxon>
        <taxon>Chroococcidiopsidales</taxon>
        <taxon>Chroococcidiopsidaceae</taxon>
        <taxon>Chroococcidiopsis</taxon>
    </lineage>
</organism>
<evidence type="ECO:0000256" key="3">
    <source>
        <dbReference type="PIRSR" id="PIRSR602401-1"/>
    </source>
</evidence>
<dbReference type="GO" id="GO:0005506">
    <property type="term" value="F:iron ion binding"/>
    <property type="evidence" value="ECO:0007669"/>
    <property type="project" value="InterPro"/>
</dbReference>
<dbReference type="PROSITE" id="PS00086">
    <property type="entry name" value="CYTOCHROME_P450"/>
    <property type="match status" value="1"/>
</dbReference>
<gene>
    <name evidence="5" type="ORF">DSM107010_66880</name>
</gene>
<name>A0AB37U8X7_9CYAN</name>
<dbReference type="PRINTS" id="PR00385">
    <property type="entry name" value="P450"/>
</dbReference>
<dbReference type="EMBL" id="RSCK01000137">
    <property type="protein sequence ID" value="RUT00886.1"/>
    <property type="molecule type" value="Genomic_DNA"/>
</dbReference>
<dbReference type="GO" id="GO:0004497">
    <property type="term" value="F:monooxygenase activity"/>
    <property type="evidence" value="ECO:0007669"/>
    <property type="project" value="UniProtKB-KW"/>
</dbReference>
<dbReference type="GO" id="GO:0020037">
    <property type="term" value="F:heme binding"/>
    <property type="evidence" value="ECO:0007669"/>
    <property type="project" value="InterPro"/>
</dbReference>
<keyword evidence="3 4" id="KW-0408">Iron</keyword>
<evidence type="ECO:0000256" key="4">
    <source>
        <dbReference type="RuleBase" id="RU000461"/>
    </source>
</evidence>
<dbReference type="RefSeq" id="WP_106168356.1">
    <property type="nucleotide sequence ID" value="NZ_JAVKZF010000004.1"/>
</dbReference>
<keyword evidence="4" id="KW-0503">Monooxygenase</keyword>
<dbReference type="Pfam" id="PF00067">
    <property type="entry name" value="p450"/>
    <property type="match status" value="1"/>
</dbReference>
<dbReference type="PRINTS" id="PR00463">
    <property type="entry name" value="EP450I"/>
</dbReference>
<accession>A0AB37U8X7</accession>
<dbReference type="InterPro" id="IPR002401">
    <property type="entry name" value="Cyt_P450_E_grp-I"/>
</dbReference>
<dbReference type="PANTHER" id="PTHR24305">
    <property type="entry name" value="CYTOCHROME P450"/>
    <property type="match status" value="1"/>
</dbReference>
<evidence type="ECO:0000313" key="6">
    <source>
        <dbReference type="Proteomes" id="UP000282574"/>
    </source>
</evidence>
<dbReference type="Proteomes" id="UP000282574">
    <property type="component" value="Unassembled WGS sequence"/>
</dbReference>
<dbReference type="InterPro" id="IPR017972">
    <property type="entry name" value="Cyt_P450_CS"/>
</dbReference>
<keyword evidence="3 4" id="KW-0349">Heme</keyword>
<dbReference type="InterPro" id="IPR050121">
    <property type="entry name" value="Cytochrome_P450_monoxygenase"/>
</dbReference>
<dbReference type="CDD" id="cd11053">
    <property type="entry name" value="CYP110-like"/>
    <property type="match status" value="1"/>
</dbReference>
<keyword evidence="4" id="KW-0560">Oxidoreductase</keyword>
<feature type="binding site" description="axial binding residue" evidence="3">
    <location>
        <position position="402"/>
    </location>
    <ligand>
        <name>heme</name>
        <dbReference type="ChEBI" id="CHEBI:30413"/>
    </ligand>
    <ligandPart>
        <name>Fe</name>
        <dbReference type="ChEBI" id="CHEBI:18248"/>
    </ligandPart>
</feature>
<sequence>MISKPRFPDGSPAPRWLQKIQYAQNSIAYMDAAQRYGDIFNAPVIGDRDVVLFISNPQALQHIFANDTKQFIAPPNQHVQPLAGDYSLFTLSGSRHRRERRLLMPPFHGERMQTYGQLICERVDKSMRKLSIGTRFSARELAQEISLEVILKVVFGIHQEDRFNHLKSLLVHFTDSLQSPFIGGLLLFPSLQKDWGTRSPWGYLRSLQRQIGELVYAEIRVKRSYLEENRRNHNQMLGSDILSLMISARDETGQPMTDIELHDELITLSIAGQDTTASAIAWALYAIHRHPQVGEKLEEELNRLGSPDPTSIVQLPYLTAVCHESLRLFPVAVLTNPREVNEPVELMGYNLEPGIRLYGCIYLTHQRPDIYLEPKLFKPERFLERQFSRYEFLPFGGGVRRCIGEALALFKMKLVLATMLSRYRLALADREPEYPVRRGVSFAPARGVQMILEEKL</sequence>
<keyword evidence="3 4" id="KW-0479">Metal-binding</keyword>
<evidence type="ECO:0000256" key="1">
    <source>
        <dbReference type="ARBA" id="ARBA00001971"/>
    </source>
</evidence>
<dbReference type="InterPro" id="IPR036396">
    <property type="entry name" value="Cyt_P450_sf"/>
</dbReference>
<dbReference type="InterPro" id="IPR001128">
    <property type="entry name" value="Cyt_P450"/>
</dbReference>
<dbReference type="AlphaFoldDB" id="A0AB37U8X7"/>
<dbReference type="SUPFAM" id="SSF48264">
    <property type="entry name" value="Cytochrome P450"/>
    <property type="match status" value="1"/>
</dbReference>
<keyword evidence="6" id="KW-1185">Reference proteome</keyword>
<reference evidence="5 6" key="1">
    <citation type="journal article" date="2019" name="Genome Biol. Evol.">
        <title>Day and night: Metabolic profiles and evolutionary relationships of six axenic non-marine cyanobacteria.</title>
        <authorList>
            <person name="Will S.E."/>
            <person name="Henke P."/>
            <person name="Boedeker C."/>
            <person name="Huang S."/>
            <person name="Brinkmann H."/>
            <person name="Rohde M."/>
            <person name="Jarek M."/>
            <person name="Friedl T."/>
            <person name="Seufert S."/>
            <person name="Schumacher M."/>
            <person name="Overmann J."/>
            <person name="Neumann-Schaal M."/>
            <person name="Petersen J."/>
        </authorList>
    </citation>
    <scope>NUCLEOTIDE SEQUENCE [LARGE SCALE GENOMIC DNA]</scope>
    <source>
        <strain evidence="5 6">SAG 39.79</strain>
    </source>
</reference>
<dbReference type="GO" id="GO:0016705">
    <property type="term" value="F:oxidoreductase activity, acting on paired donors, with incorporation or reduction of molecular oxygen"/>
    <property type="evidence" value="ECO:0007669"/>
    <property type="project" value="InterPro"/>
</dbReference>
<protein>
    <submittedName>
        <fullName evidence="5">Cytochrome P450</fullName>
    </submittedName>
</protein>
<comment type="caution">
    <text evidence="5">The sequence shown here is derived from an EMBL/GenBank/DDBJ whole genome shotgun (WGS) entry which is preliminary data.</text>
</comment>
<dbReference type="Gene3D" id="1.10.630.10">
    <property type="entry name" value="Cytochrome P450"/>
    <property type="match status" value="1"/>
</dbReference>
<evidence type="ECO:0000256" key="2">
    <source>
        <dbReference type="ARBA" id="ARBA00010617"/>
    </source>
</evidence>
<dbReference type="PANTHER" id="PTHR24305:SF166">
    <property type="entry name" value="CYTOCHROME P450 12A4, MITOCHONDRIAL-RELATED"/>
    <property type="match status" value="1"/>
</dbReference>
<comment type="similarity">
    <text evidence="2 4">Belongs to the cytochrome P450 family.</text>
</comment>
<proteinExistence type="inferred from homology"/>
<comment type="cofactor">
    <cofactor evidence="1 3">
        <name>heme</name>
        <dbReference type="ChEBI" id="CHEBI:30413"/>
    </cofactor>
</comment>
<evidence type="ECO:0000313" key="5">
    <source>
        <dbReference type="EMBL" id="RUT00886.1"/>
    </source>
</evidence>